<dbReference type="STRING" id="796620.VIBC2010_18269"/>
<dbReference type="Gene3D" id="3.30.470.10">
    <property type="match status" value="1"/>
</dbReference>
<dbReference type="NCBIfam" id="NF004761">
    <property type="entry name" value="PRK06092.1"/>
    <property type="match status" value="1"/>
</dbReference>
<dbReference type="InterPro" id="IPR018300">
    <property type="entry name" value="Aminotrans_IV_CS"/>
</dbReference>
<dbReference type="GO" id="GO:0008696">
    <property type="term" value="F:4-amino-4-deoxychorismate lyase activity"/>
    <property type="evidence" value="ECO:0007669"/>
    <property type="project" value="UniProtKB-UniRule"/>
</dbReference>
<comment type="function">
    <text evidence="10">Involved in the biosynthesis of p-aminobenzoate (PABA), a precursor of tetrahydrofolate. Converts 4-amino-4-deoxychorismate into 4-aminobenzoate (PABA) and pyruvate.</text>
</comment>
<evidence type="ECO:0000256" key="2">
    <source>
        <dbReference type="ARBA" id="ARBA00009320"/>
    </source>
</evidence>
<dbReference type="EMBL" id="AEIU01000059">
    <property type="protein sequence ID" value="EFP97367.1"/>
    <property type="molecule type" value="Genomic_DNA"/>
</dbReference>
<dbReference type="OrthoDB" id="9805628at2"/>
<dbReference type="InterPro" id="IPR043131">
    <property type="entry name" value="BCAT-like_N"/>
</dbReference>
<name>E3BHS8_9VIBR</name>
<organism evidence="15 16">
    <name type="scientific">Vibrio caribbeanicus ATCC BAA-2122</name>
    <dbReference type="NCBI Taxonomy" id="796620"/>
    <lineage>
        <taxon>Bacteria</taxon>
        <taxon>Pseudomonadati</taxon>
        <taxon>Pseudomonadota</taxon>
        <taxon>Gammaproteobacteria</taxon>
        <taxon>Vibrionales</taxon>
        <taxon>Vibrionaceae</taxon>
        <taxon>Vibrio</taxon>
    </lineage>
</organism>
<dbReference type="AlphaFoldDB" id="E3BHS8"/>
<evidence type="ECO:0000313" key="15">
    <source>
        <dbReference type="EMBL" id="EFP97367.1"/>
    </source>
</evidence>
<dbReference type="PANTHER" id="PTHR42743">
    <property type="entry name" value="AMINO-ACID AMINOTRANSFERASE"/>
    <property type="match status" value="1"/>
</dbReference>
<evidence type="ECO:0000256" key="8">
    <source>
        <dbReference type="ARBA" id="ARBA00035676"/>
    </source>
</evidence>
<evidence type="ECO:0000256" key="7">
    <source>
        <dbReference type="ARBA" id="ARBA00035633"/>
    </source>
</evidence>
<dbReference type="GO" id="GO:0008153">
    <property type="term" value="P:4-aminobenzoate biosynthetic process"/>
    <property type="evidence" value="ECO:0007669"/>
    <property type="project" value="UniProtKB-UniRule"/>
</dbReference>
<keyword evidence="5" id="KW-0289">Folate biosynthesis</keyword>
<dbReference type="CDD" id="cd01559">
    <property type="entry name" value="ADCL_like"/>
    <property type="match status" value="1"/>
</dbReference>
<dbReference type="RefSeq" id="WP_009600558.1">
    <property type="nucleotide sequence ID" value="NZ_AEIU01000059.1"/>
</dbReference>
<dbReference type="NCBIfam" id="TIGR03461">
    <property type="entry name" value="pabC_Proteo"/>
    <property type="match status" value="1"/>
</dbReference>
<evidence type="ECO:0000256" key="11">
    <source>
        <dbReference type="ARBA" id="ARBA00069174"/>
    </source>
</evidence>
<dbReference type="InterPro" id="IPR001544">
    <property type="entry name" value="Aminotrans_IV"/>
</dbReference>
<sequence>MFLVNGEWSSVISIADRSFQYGDGCFTTMLTQNDRIVHWIEHMERMNSCLDVLNIPRPDWKQVEEWLEQVNTGEDKGGLKLLITRGEGGRGYSPSQVGKPNIVISRFEFPLHYQNWAQVGIELGVCQTPLGHNPLLAGHKHNNRLEQVLLKSEMERQAKVDGVAFDIDGYVIETTRANIFWLTDNTLYTPLLDRAGVNGVIRRKILDWALKENIIVYTDRFRLDALLGAEEVFICNSILGVAPVHTIESNSYKIGKFTRHIQEMFQS</sequence>
<dbReference type="PANTHER" id="PTHR42743:SF2">
    <property type="entry name" value="AMINODEOXYCHORISMATE LYASE"/>
    <property type="match status" value="1"/>
</dbReference>
<comment type="cofactor">
    <cofactor evidence="1 14">
        <name>pyridoxal 5'-phosphate</name>
        <dbReference type="ChEBI" id="CHEBI:597326"/>
    </cofactor>
</comment>
<dbReference type="GO" id="GO:0030170">
    <property type="term" value="F:pyridoxal phosphate binding"/>
    <property type="evidence" value="ECO:0007669"/>
    <property type="project" value="InterPro"/>
</dbReference>
<dbReference type="InterPro" id="IPR017824">
    <property type="entry name" value="Aminodeoxychorismate_lyase_IV"/>
</dbReference>
<evidence type="ECO:0000256" key="12">
    <source>
        <dbReference type="NCBIfam" id="TIGR03461"/>
    </source>
</evidence>
<evidence type="ECO:0000256" key="6">
    <source>
        <dbReference type="ARBA" id="ARBA00023239"/>
    </source>
</evidence>
<evidence type="ECO:0000256" key="3">
    <source>
        <dbReference type="ARBA" id="ARBA00011738"/>
    </source>
</evidence>
<comment type="similarity">
    <text evidence="2 13">Belongs to the class-IV pyridoxal-phosphate-dependent aminotransferase family.</text>
</comment>
<evidence type="ECO:0000256" key="9">
    <source>
        <dbReference type="ARBA" id="ARBA00049529"/>
    </source>
</evidence>
<dbReference type="Gene3D" id="3.20.10.10">
    <property type="entry name" value="D-amino Acid Aminotransferase, subunit A, domain 2"/>
    <property type="match status" value="1"/>
</dbReference>
<keyword evidence="16" id="KW-1185">Reference proteome</keyword>
<dbReference type="InterPro" id="IPR036038">
    <property type="entry name" value="Aminotransferase-like"/>
</dbReference>
<protein>
    <recommendedName>
        <fullName evidence="11 12">Aminodeoxychorismate lyase</fullName>
        <ecNumber evidence="8 12">4.1.3.38</ecNumber>
    </recommendedName>
</protein>
<evidence type="ECO:0000256" key="4">
    <source>
        <dbReference type="ARBA" id="ARBA00022898"/>
    </source>
</evidence>
<dbReference type="GO" id="GO:0005829">
    <property type="term" value="C:cytosol"/>
    <property type="evidence" value="ECO:0007669"/>
    <property type="project" value="TreeGrafter"/>
</dbReference>
<dbReference type="FunFam" id="3.20.10.10:FF:000002">
    <property type="entry name" value="D-alanine aminotransferase"/>
    <property type="match status" value="1"/>
</dbReference>
<keyword evidence="6 15" id="KW-0456">Lyase</keyword>
<dbReference type="InterPro" id="IPR050571">
    <property type="entry name" value="Class-IV_PLP-Dep_Aminotrnsfr"/>
</dbReference>
<comment type="caution">
    <text evidence="15">The sequence shown here is derived from an EMBL/GenBank/DDBJ whole genome shotgun (WGS) entry which is preliminary data.</text>
</comment>
<dbReference type="eggNOG" id="COG0115">
    <property type="taxonomic scope" value="Bacteria"/>
</dbReference>
<dbReference type="SUPFAM" id="SSF56752">
    <property type="entry name" value="D-aminoacid aminotransferase-like PLP-dependent enzymes"/>
    <property type="match status" value="1"/>
</dbReference>
<dbReference type="Proteomes" id="UP000002943">
    <property type="component" value="Unassembled WGS sequence"/>
</dbReference>
<accession>E3BHS8</accession>
<proteinExistence type="inferred from homology"/>
<comment type="subunit">
    <text evidence="3">Homodimer.</text>
</comment>
<dbReference type="GO" id="GO:0046656">
    <property type="term" value="P:folic acid biosynthetic process"/>
    <property type="evidence" value="ECO:0007669"/>
    <property type="project" value="UniProtKB-KW"/>
</dbReference>
<evidence type="ECO:0000256" key="14">
    <source>
        <dbReference type="RuleBase" id="RU004516"/>
    </source>
</evidence>
<dbReference type="EC" id="4.1.3.38" evidence="8 12"/>
<dbReference type="PROSITE" id="PS00770">
    <property type="entry name" value="AA_TRANSFER_CLASS_4"/>
    <property type="match status" value="1"/>
</dbReference>
<dbReference type="InterPro" id="IPR043132">
    <property type="entry name" value="BCAT-like_C"/>
</dbReference>
<evidence type="ECO:0000256" key="13">
    <source>
        <dbReference type="RuleBase" id="RU004106"/>
    </source>
</evidence>
<reference evidence="15 16" key="1">
    <citation type="journal article" date="2012" name="Int. J. Syst. Evol. Microbiol.">
        <title>Vibrio caribbeanicus sp. nov., isolated from the marine sponge Scleritoderma cyanea.</title>
        <authorList>
            <person name="Hoffmann M."/>
            <person name="Monday S.R."/>
            <person name="Allard M.W."/>
            <person name="Strain E.A."/>
            <person name="Whittaker P."/>
            <person name="Naum M."/>
            <person name="McCarthy P.J."/>
            <person name="Lopez J.V."/>
            <person name="Fischer M."/>
            <person name="Brown E.W."/>
        </authorList>
    </citation>
    <scope>NUCLEOTIDE SEQUENCE [LARGE SCALE GENOMIC DNA]</scope>
    <source>
        <strain evidence="15 16">ATCC BAA-2122</strain>
    </source>
</reference>
<evidence type="ECO:0000256" key="5">
    <source>
        <dbReference type="ARBA" id="ARBA00022909"/>
    </source>
</evidence>
<gene>
    <name evidence="15" type="ORF">VIBC2010_18269</name>
</gene>
<evidence type="ECO:0000256" key="10">
    <source>
        <dbReference type="ARBA" id="ARBA00054027"/>
    </source>
</evidence>
<comment type="catalytic activity">
    <reaction evidence="9">
        <text>4-amino-4-deoxychorismate = 4-aminobenzoate + pyruvate + H(+)</text>
        <dbReference type="Rhea" id="RHEA:16201"/>
        <dbReference type="ChEBI" id="CHEBI:15361"/>
        <dbReference type="ChEBI" id="CHEBI:15378"/>
        <dbReference type="ChEBI" id="CHEBI:17836"/>
        <dbReference type="ChEBI" id="CHEBI:58406"/>
        <dbReference type="EC" id="4.1.3.38"/>
    </reaction>
</comment>
<keyword evidence="4 14" id="KW-0663">Pyridoxal phosphate</keyword>
<comment type="pathway">
    <text evidence="7">Cofactor biosynthesis; tetrahydrofolate biosynthesis; 4-aminobenzoate from chorismate: step 2/2.</text>
</comment>
<evidence type="ECO:0000256" key="1">
    <source>
        <dbReference type="ARBA" id="ARBA00001933"/>
    </source>
</evidence>
<dbReference type="Pfam" id="PF01063">
    <property type="entry name" value="Aminotran_4"/>
    <property type="match status" value="1"/>
</dbReference>
<evidence type="ECO:0000313" key="16">
    <source>
        <dbReference type="Proteomes" id="UP000002943"/>
    </source>
</evidence>